<dbReference type="InterPro" id="IPR015424">
    <property type="entry name" value="PyrdxlP-dep_Trfase"/>
</dbReference>
<proteinExistence type="inferred from homology"/>
<organism evidence="7 9">
    <name type="scientific">Dorea formicigenerans</name>
    <dbReference type="NCBI Taxonomy" id="39486"/>
    <lineage>
        <taxon>Bacteria</taxon>
        <taxon>Bacillati</taxon>
        <taxon>Bacillota</taxon>
        <taxon>Clostridia</taxon>
        <taxon>Lachnospirales</taxon>
        <taxon>Lachnospiraceae</taxon>
        <taxon>Dorea</taxon>
    </lineage>
</organism>
<evidence type="ECO:0000256" key="4">
    <source>
        <dbReference type="HAMAP-Rule" id="MF_00712"/>
    </source>
</evidence>
<evidence type="ECO:0000256" key="1">
    <source>
        <dbReference type="ARBA" id="ARBA00003788"/>
    </source>
</evidence>
<dbReference type="InterPro" id="IPR015422">
    <property type="entry name" value="PyrdxlP-dep_Trfase_small"/>
</dbReference>
<dbReference type="InterPro" id="IPR049315">
    <property type="entry name" value="GDC-P_N"/>
</dbReference>
<reference evidence="8 9" key="1">
    <citation type="submission" date="2018-08" db="EMBL/GenBank/DDBJ databases">
        <title>A genome reference for cultivated species of the human gut microbiota.</title>
        <authorList>
            <person name="Zou Y."/>
            <person name="Xue W."/>
            <person name="Luo G."/>
        </authorList>
    </citation>
    <scope>NUCLEOTIDE SEQUENCE [LARGE SCALE GENOMIC DNA]</scope>
    <source>
        <strain evidence="7 9">AF12-11</strain>
        <strain evidence="6 8">TF11-11</strain>
    </source>
</reference>
<evidence type="ECO:0000256" key="2">
    <source>
        <dbReference type="ARBA" id="ARBA00023002"/>
    </source>
</evidence>
<accession>A0A395XLC2</accession>
<evidence type="ECO:0000313" key="7">
    <source>
        <dbReference type="EMBL" id="RGW48169.1"/>
    </source>
</evidence>
<dbReference type="InterPro" id="IPR020581">
    <property type="entry name" value="GDC_P"/>
</dbReference>
<dbReference type="HAMAP" id="MF_00712">
    <property type="entry name" value="GcvPA"/>
    <property type="match status" value="1"/>
</dbReference>
<dbReference type="Pfam" id="PF02347">
    <property type="entry name" value="GDC-P"/>
    <property type="match status" value="1"/>
</dbReference>
<comment type="caution">
    <text evidence="7">The sequence shown here is derived from an EMBL/GenBank/DDBJ whole genome shotgun (WGS) entry which is preliminary data.</text>
</comment>
<dbReference type="GO" id="GO:0004375">
    <property type="term" value="F:glycine dehydrogenase (decarboxylating) activity"/>
    <property type="evidence" value="ECO:0007669"/>
    <property type="project" value="UniProtKB-EC"/>
</dbReference>
<comment type="catalytic activity">
    <reaction evidence="3 4">
        <text>N(6)-[(R)-lipoyl]-L-lysyl-[glycine-cleavage complex H protein] + glycine + H(+) = N(6)-[(R)-S(8)-aminomethyldihydrolipoyl]-L-lysyl-[glycine-cleavage complex H protein] + CO2</text>
        <dbReference type="Rhea" id="RHEA:24304"/>
        <dbReference type="Rhea" id="RHEA-COMP:10494"/>
        <dbReference type="Rhea" id="RHEA-COMP:10495"/>
        <dbReference type="ChEBI" id="CHEBI:15378"/>
        <dbReference type="ChEBI" id="CHEBI:16526"/>
        <dbReference type="ChEBI" id="CHEBI:57305"/>
        <dbReference type="ChEBI" id="CHEBI:83099"/>
        <dbReference type="ChEBI" id="CHEBI:83143"/>
        <dbReference type="EC" id="1.4.4.2"/>
    </reaction>
</comment>
<dbReference type="Gene3D" id="3.40.640.10">
    <property type="entry name" value="Type I PLP-dependent aspartate aminotransferase-like (Major domain)"/>
    <property type="match status" value="1"/>
</dbReference>
<evidence type="ECO:0000259" key="5">
    <source>
        <dbReference type="Pfam" id="PF02347"/>
    </source>
</evidence>
<dbReference type="GO" id="GO:0019464">
    <property type="term" value="P:glycine decarboxylation via glycine cleavage system"/>
    <property type="evidence" value="ECO:0007669"/>
    <property type="project" value="UniProtKB-UniRule"/>
</dbReference>
<dbReference type="GO" id="GO:0009116">
    <property type="term" value="P:nucleoside metabolic process"/>
    <property type="evidence" value="ECO:0007669"/>
    <property type="project" value="InterPro"/>
</dbReference>
<name>A0A395XLC2_9FIRM</name>
<dbReference type="Gene3D" id="3.90.1150.10">
    <property type="entry name" value="Aspartate Aminotransferase, domain 1"/>
    <property type="match status" value="1"/>
</dbReference>
<evidence type="ECO:0000313" key="8">
    <source>
        <dbReference type="Proteomes" id="UP000261208"/>
    </source>
</evidence>
<dbReference type="PANTHER" id="PTHR42806">
    <property type="entry name" value="GLYCINE CLEAVAGE SYSTEM P-PROTEIN"/>
    <property type="match status" value="1"/>
</dbReference>
<dbReference type="Proteomes" id="UP000261208">
    <property type="component" value="Unassembled WGS sequence"/>
</dbReference>
<dbReference type="EMBL" id="QSAJ01000058">
    <property type="protein sequence ID" value="RGW48169.1"/>
    <property type="molecule type" value="Genomic_DNA"/>
</dbReference>
<dbReference type="PANTHER" id="PTHR42806:SF1">
    <property type="entry name" value="GLYCINE DEHYDROGENASE (DECARBOXYLATING)"/>
    <property type="match status" value="1"/>
</dbReference>
<evidence type="ECO:0000256" key="3">
    <source>
        <dbReference type="ARBA" id="ARBA00049026"/>
    </source>
</evidence>
<dbReference type="RefSeq" id="WP_117650513.1">
    <property type="nucleotide sequence ID" value="NZ_QSQQ01000025.1"/>
</dbReference>
<protein>
    <recommendedName>
        <fullName evidence="4">Probable glycine dehydrogenase (decarboxylating) subunit 1</fullName>
        <ecNumber evidence="4">1.4.4.2</ecNumber>
    </recommendedName>
    <alternativeName>
        <fullName evidence="4">Glycine cleavage system P-protein subunit 1</fullName>
    </alternativeName>
    <alternativeName>
        <fullName evidence="4">Glycine decarboxylase subunit 1</fullName>
    </alternativeName>
    <alternativeName>
        <fullName evidence="4">Glycine dehydrogenase (aminomethyl-transferring) subunit 1</fullName>
    </alternativeName>
</protein>
<feature type="domain" description="Glycine cleavage system P-protein N-terminal" evidence="5">
    <location>
        <begin position="3"/>
        <end position="433"/>
    </location>
</feature>
<dbReference type="EMBL" id="QSQQ01000025">
    <property type="protein sequence ID" value="RGK44081.1"/>
    <property type="molecule type" value="Genomic_DNA"/>
</dbReference>
<comment type="similarity">
    <text evidence="4">Belongs to the GcvP family. N-terminal subunit subfamily.</text>
</comment>
<sequence>MGSYVPNTLEERQEMLKEIGYNSIDDLFAHIPDEVKIKGGLNIPEGKSELEVRREMENIASKNQVFKTIFRGAGAYRHFIPSIVNSVISKENLLTAYTPYQAEISQGILQSIFEYQTMICDLTGMDVSNACVYDGAEAAAEGVAMCQERKRKKAFISAAILPDAMSTIKTYCHGNGMEIVEIPEKDGVTDLDYLKEHIDDKTACVYIQHPNYYGNLEDAQAIGEVAHGAGAKYIMGVNPISLGIIKTPAEYGADVAVGDGQPLGLPLGFGGPYLGFMAATEGMMRKLPGRIVGQTEDHNGKIGYVLTLQAREQHIRREKASSNICSNQALCALAVGVYMSAMGSEGIKEAALQSISKAHYLAAELDKIGFKVENKGEFFHEFVTVSEKCPCEALKALEEHGILGGYPLGNHRVLWCCTEMNTKEEMDEVVRILKEV</sequence>
<comment type="subunit">
    <text evidence="4">The glycine cleavage system is composed of four proteins: P, T, L and H. In this organism, the P 'protein' is a heterodimer of two subunits.</text>
</comment>
<dbReference type="NCBIfam" id="NF001696">
    <property type="entry name" value="PRK00451.1"/>
    <property type="match status" value="1"/>
</dbReference>
<dbReference type="InterPro" id="IPR023010">
    <property type="entry name" value="GcvPA"/>
</dbReference>
<dbReference type="Proteomes" id="UP000266376">
    <property type="component" value="Unassembled WGS sequence"/>
</dbReference>
<comment type="function">
    <text evidence="1 4">The glycine cleavage system catalyzes the degradation of glycine. The P protein binds the alpha-amino group of glycine through its pyridoxal phosphate cofactor; CO(2) is released and the remaining methylamine moiety is then transferred to the lipoamide cofactor of the H protein.</text>
</comment>
<dbReference type="SUPFAM" id="SSF53383">
    <property type="entry name" value="PLP-dependent transferases"/>
    <property type="match status" value="1"/>
</dbReference>
<dbReference type="PIRSF" id="PIRSF006815">
    <property type="entry name" value="GcvPA"/>
    <property type="match status" value="1"/>
</dbReference>
<dbReference type="InterPro" id="IPR015421">
    <property type="entry name" value="PyrdxlP-dep_Trfase_major"/>
</dbReference>
<dbReference type="AlphaFoldDB" id="A0A395XLC2"/>
<evidence type="ECO:0000313" key="9">
    <source>
        <dbReference type="Proteomes" id="UP000266376"/>
    </source>
</evidence>
<gene>
    <name evidence="4" type="primary">gcvPA</name>
    <name evidence="7" type="ORF">DWV67_15065</name>
    <name evidence="6" type="ORF">DXD10_14915</name>
</gene>
<dbReference type="EC" id="1.4.4.2" evidence="4"/>
<keyword evidence="2 4" id="KW-0560">Oxidoreductase</keyword>
<dbReference type="CDD" id="cd00613">
    <property type="entry name" value="GDC-P"/>
    <property type="match status" value="1"/>
</dbReference>
<evidence type="ECO:0000313" key="6">
    <source>
        <dbReference type="EMBL" id="RGK44081.1"/>
    </source>
</evidence>